<keyword evidence="1" id="KW-0812">Transmembrane</keyword>
<reference evidence="2 3" key="1">
    <citation type="submission" date="2014-09" db="EMBL/GenBank/DDBJ databases">
        <authorList>
            <person name="Hornung B.V."/>
        </authorList>
    </citation>
    <scope>NUCLEOTIDE SEQUENCE [LARGE SCALE GENOMIC DNA]</scope>
    <source>
        <strain evidence="2 3">FRIFI</strain>
    </source>
</reference>
<keyword evidence="3" id="KW-1185">Reference proteome</keyword>
<evidence type="ECO:0000256" key="1">
    <source>
        <dbReference type="SAM" id="Phobius"/>
    </source>
</evidence>
<dbReference type="AlphaFoldDB" id="A0A2P2BQU7"/>
<accession>A0A2P2BQU7</accession>
<keyword evidence="1" id="KW-0472">Membrane</keyword>
<name>A0A2P2BQU7_9FIRM</name>
<dbReference type="Proteomes" id="UP000245695">
    <property type="component" value="Chromosome 1"/>
</dbReference>
<organism evidence="2 3">
    <name type="scientific">Romboutsia hominis</name>
    <dbReference type="NCBI Taxonomy" id="1507512"/>
    <lineage>
        <taxon>Bacteria</taxon>
        <taxon>Bacillati</taxon>
        <taxon>Bacillota</taxon>
        <taxon>Clostridia</taxon>
        <taxon>Peptostreptococcales</taxon>
        <taxon>Peptostreptococcaceae</taxon>
        <taxon>Romboutsia</taxon>
    </lineage>
</organism>
<dbReference type="EMBL" id="LN650648">
    <property type="protein sequence ID" value="CEI72716.1"/>
    <property type="molecule type" value="Genomic_DNA"/>
</dbReference>
<evidence type="ECO:0000313" key="2">
    <source>
        <dbReference type="EMBL" id="CEI72716.1"/>
    </source>
</evidence>
<proteinExistence type="predicted"/>
<dbReference type="RefSeq" id="WP_166505301.1">
    <property type="nucleotide sequence ID" value="NZ_LN650648.1"/>
</dbReference>
<keyword evidence="1" id="KW-1133">Transmembrane helix</keyword>
<feature type="transmembrane region" description="Helical" evidence="1">
    <location>
        <begin position="148"/>
        <end position="168"/>
    </location>
</feature>
<evidence type="ECO:0000313" key="3">
    <source>
        <dbReference type="Proteomes" id="UP000245695"/>
    </source>
</evidence>
<gene>
    <name evidence="2" type="ORF">FRIFI_1177</name>
</gene>
<protein>
    <submittedName>
        <fullName evidence="2">Uncharacterized protein</fullName>
    </submittedName>
</protein>
<sequence>MLSSEELKDLQSILAVQHDIIYKINNKIDHIEKSFENNNEVKIELAELDDILAFLEENSEYISPEDIDEFDESNISELYNRNIELVKNDLKKIDYIDWNSYVCECIKYSAENDLDIFTPYEAFLSEDDLKIIKSESYKNKYRWDKIDYVVVGVAGFLAALTDILIVSIPKDMNTGKYKGQKGSEVTKWLHSLKLPEWLQEWSENFAKVSYDNTGGSNHRIDTPGHDPILGLVFGVLDIMLGNATVIKGGDISTRNISNGTNILEAIIKQMIHLLSDVATKRGLPVPFASLFRLINIGSFERGNGKTGTVSDLAGWMYHHGYDLRHFVTMSITPATIEIIIRAYIMIRHYAEDKDEDIKIHKDPKYRSMLLSAHAIASAMNAGKVTLAQGNPLAINYSEWLALLRYLLPTMKYWVFDKHKLEIQHLENINDDLWNELTINSYEILDRINYDDMPNFELGSNQV</sequence>
<dbReference type="KEGG" id="rhom:FRIFI_1177"/>